<dbReference type="SUPFAM" id="SSF53448">
    <property type="entry name" value="Nucleotide-diphospho-sugar transferases"/>
    <property type="match status" value="1"/>
</dbReference>
<dbReference type="AlphaFoldDB" id="A0A1Q2YHP2"/>
<evidence type="ECO:0000256" key="2">
    <source>
        <dbReference type="ARBA" id="ARBA00004922"/>
    </source>
</evidence>
<evidence type="ECO:0000313" key="11">
    <source>
        <dbReference type="EMBL" id="GAV29011.1"/>
    </source>
</evidence>
<evidence type="ECO:0000256" key="5">
    <source>
        <dbReference type="ARBA" id="ARBA00022692"/>
    </source>
</evidence>
<dbReference type="Pfam" id="PF11051">
    <property type="entry name" value="Mannosyl_trans3"/>
    <property type="match status" value="1"/>
</dbReference>
<evidence type="ECO:0000256" key="6">
    <source>
        <dbReference type="ARBA" id="ARBA00022968"/>
    </source>
</evidence>
<evidence type="ECO:0000256" key="4">
    <source>
        <dbReference type="ARBA" id="ARBA00022679"/>
    </source>
</evidence>
<accession>A0A1Q2YHP2</accession>
<proteinExistence type="inferred from homology"/>
<dbReference type="GO" id="GO:0000139">
    <property type="term" value="C:Golgi membrane"/>
    <property type="evidence" value="ECO:0007669"/>
    <property type="project" value="UniProtKB-SubCell"/>
</dbReference>
<dbReference type="InterPro" id="IPR022751">
    <property type="entry name" value="Alpha_mannosyltransferase"/>
</dbReference>
<evidence type="ECO:0000256" key="3">
    <source>
        <dbReference type="ARBA" id="ARBA00009105"/>
    </source>
</evidence>
<comment type="pathway">
    <text evidence="2">Protein modification; protein glycosylation.</text>
</comment>
<dbReference type="Proteomes" id="UP000186136">
    <property type="component" value="Unassembled WGS sequence"/>
</dbReference>
<evidence type="ECO:0000256" key="1">
    <source>
        <dbReference type="ARBA" id="ARBA00004323"/>
    </source>
</evidence>
<sequence length="633" mass="72633">MIFRKVAMLKFSIVALFVVFSFYVFTYHSEKLQPPYDTIKSTINWNKDDASRVEPTGALKGSPEAAAAPDAQTEPALAPAPVVKPEDQVAPGDGTPYSYDASKPEKAVENKNYFSQIEPMDNNAEFDPALHADWDDNRKAIMAYVNNEAATDKNLKMRTSLFAKIFELIKDSKPTIGPLKEYIDGHSGVQFVHNEETPFYTKDQLLSFLVVTEDEKKDLMKHHERLVSKLLDSYPDNIYEPDSKGIVYVGGNKFSWLTLISIMNLRAIGSKLPVEVLIPKYEEYELNICEQVFPYYNAKCIYLPKLVGEKIYNEHNFKGYQYKSLALALSSFENVLLLDADNTPLKDPELLFASNPFQDHGMVLWPDFWKRTTHPFFYDIVGIKIDESKRRDYGYHEYGQYYKPIAPEGTVLFHQLDHTMPDPTSESGQVLYSKKKHFKSLVLSLYYNTYGPDYYYPLLSQGAAGEGDKETFLAAAHALGESYYAVKKHVIPLGRFRDGNFHGSAMGQFDATQDYELFNKYADSTEDIEDRPDFFFVHANFPKMDPWSLKKDDVIYNAATDERNRLFGEGFIDDAKYDFELRMWGFMKDILCEQKLEFINFSNEGLTSDRVCSEVLEQYKYLESTTKKNEGSK</sequence>
<dbReference type="GO" id="GO:0046354">
    <property type="term" value="P:mannan biosynthetic process"/>
    <property type="evidence" value="ECO:0007669"/>
    <property type="project" value="UniProtKB-ARBA"/>
</dbReference>
<dbReference type="PANTHER" id="PTHR31646">
    <property type="entry name" value="ALPHA-1,2-MANNOSYLTRANSFERASE MNN2"/>
    <property type="match status" value="1"/>
</dbReference>
<keyword evidence="7" id="KW-1133">Transmembrane helix</keyword>
<evidence type="ECO:0000256" key="7">
    <source>
        <dbReference type="ARBA" id="ARBA00022989"/>
    </source>
</evidence>
<evidence type="ECO:0008006" key="13">
    <source>
        <dbReference type="Google" id="ProtNLM"/>
    </source>
</evidence>
<comment type="caution">
    <text evidence="11">The sequence shown here is derived from an EMBL/GenBank/DDBJ whole genome shotgun (WGS) entry which is preliminary data.</text>
</comment>
<protein>
    <recommendedName>
        <fullName evidence="13">Alpha-1,2-mannosyltransferase</fullName>
    </recommendedName>
</protein>
<reference evidence="11 12" key="1">
    <citation type="submission" date="2016-08" db="EMBL/GenBank/DDBJ databases">
        <title>Whole genome shotgun sequence of Pichia membranifaciens KS47-1.</title>
        <authorList>
            <person name="Konishi M."/>
            <person name="Ishida M."/>
            <person name="Arakawa T."/>
            <person name="Kato Y."/>
            <person name="Horiuchi J."/>
        </authorList>
    </citation>
    <scope>NUCLEOTIDE SEQUENCE [LARGE SCALE GENOMIC DNA]</scope>
    <source>
        <strain evidence="11 12">KS47-1</strain>
    </source>
</reference>
<keyword evidence="12" id="KW-1185">Reference proteome</keyword>
<keyword evidence="8" id="KW-0333">Golgi apparatus</keyword>
<comment type="similarity">
    <text evidence="3">Belongs to the MNN1/MNT family.</text>
</comment>
<feature type="compositionally biased region" description="Low complexity" evidence="10">
    <location>
        <begin position="63"/>
        <end position="77"/>
    </location>
</feature>
<comment type="subcellular location">
    <subcellularLocation>
        <location evidence="1">Golgi apparatus membrane</location>
        <topology evidence="1">Single-pass type II membrane protein</topology>
    </subcellularLocation>
</comment>
<keyword evidence="6" id="KW-0735">Signal-anchor</keyword>
<keyword evidence="5" id="KW-0812">Transmembrane</keyword>
<keyword evidence="9" id="KW-0472">Membrane</keyword>
<keyword evidence="4" id="KW-0808">Transferase</keyword>
<evidence type="ECO:0000313" key="12">
    <source>
        <dbReference type="Proteomes" id="UP000186136"/>
    </source>
</evidence>
<evidence type="ECO:0000256" key="10">
    <source>
        <dbReference type="SAM" id="MobiDB-lite"/>
    </source>
</evidence>
<name>A0A1Q2YHP2_9ASCO</name>
<dbReference type="EMBL" id="BDGI01000093">
    <property type="protein sequence ID" value="GAV29011.1"/>
    <property type="molecule type" value="Genomic_DNA"/>
</dbReference>
<feature type="region of interest" description="Disordered" evidence="10">
    <location>
        <begin position="53"/>
        <end position="102"/>
    </location>
</feature>
<dbReference type="InterPro" id="IPR029044">
    <property type="entry name" value="Nucleotide-diphossugar_trans"/>
</dbReference>
<evidence type="ECO:0000256" key="8">
    <source>
        <dbReference type="ARBA" id="ARBA00023034"/>
    </source>
</evidence>
<gene>
    <name evidence="11" type="ORF">PMKS-002490</name>
</gene>
<organism evidence="11 12">
    <name type="scientific">Pichia membranifaciens</name>
    <dbReference type="NCBI Taxonomy" id="4926"/>
    <lineage>
        <taxon>Eukaryota</taxon>
        <taxon>Fungi</taxon>
        <taxon>Dikarya</taxon>
        <taxon>Ascomycota</taxon>
        <taxon>Saccharomycotina</taxon>
        <taxon>Pichiomycetes</taxon>
        <taxon>Pichiales</taxon>
        <taxon>Pichiaceae</taxon>
        <taxon>Pichia</taxon>
    </lineage>
</organism>
<dbReference type="OrthoDB" id="430354at2759"/>
<dbReference type="PANTHER" id="PTHR31646:SF1">
    <property type="entry name" value="ALPHA-1,2-MANNOSYLTRANSFERASE MNN2"/>
    <property type="match status" value="1"/>
</dbReference>
<dbReference type="GO" id="GO:0000026">
    <property type="term" value="F:alpha-1,2-mannosyltransferase activity"/>
    <property type="evidence" value="ECO:0007669"/>
    <property type="project" value="TreeGrafter"/>
</dbReference>
<evidence type="ECO:0000256" key="9">
    <source>
        <dbReference type="ARBA" id="ARBA00023136"/>
    </source>
</evidence>